<proteinExistence type="predicted"/>
<name>A0ABQ1JD35_9SPHN</name>
<feature type="domain" description="Transposase IS116/IS110/IS902 C-terminal" evidence="2">
    <location>
        <begin position="52"/>
        <end position="113"/>
    </location>
</feature>
<accession>A0ABQ1JD35</accession>
<gene>
    <name evidence="3" type="ORF">GCM10010833_21320</name>
</gene>
<keyword evidence="4" id="KW-1185">Reference proteome</keyword>
<evidence type="ECO:0000259" key="2">
    <source>
        <dbReference type="Pfam" id="PF02371"/>
    </source>
</evidence>
<reference evidence="4" key="1">
    <citation type="journal article" date="2019" name="Int. J. Syst. Evol. Microbiol.">
        <title>The Global Catalogue of Microorganisms (GCM) 10K type strain sequencing project: providing services to taxonomists for standard genome sequencing and annotation.</title>
        <authorList>
            <consortium name="The Broad Institute Genomics Platform"/>
            <consortium name="The Broad Institute Genome Sequencing Center for Infectious Disease"/>
            <person name="Wu L."/>
            <person name="Ma J."/>
        </authorList>
    </citation>
    <scope>NUCLEOTIDE SEQUENCE [LARGE SCALE GENOMIC DNA]</scope>
    <source>
        <strain evidence="4">CGMCC 1.12851</strain>
    </source>
</reference>
<organism evidence="3 4">
    <name type="scientific">Blastomonas aquatica</name>
    <dbReference type="NCBI Taxonomy" id="1510276"/>
    <lineage>
        <taxon>Bacteria</taxon>
        <taxon>Pseudomonadati</taxon>
        <taxon>Pseudomonadota</taxon>
        <taxon>Alphaproteobacteria</taxon>
        <taxon>Sphingomonadales</taxon>
        <taxon>Sphingomonadaceae</taxon>
        <taxon>Blastomonas</taxon>
    </lineage>
</organism>
<dbReference type="EMBL" id="BMGD01000003">
    <property type="protein sequence ID" value="GGB65889.1"/>
    <property type="molecule type" value="Genomic_DNA"/>
</dbReference>
<evidence type="ECO:0000256" key="1">
    <source>
        <dbReference type="SAM" id="MobiDB-lite"/>
    </source>
</evidence>
<protein>
    <recommendedName>
        <fullName evidence="2">Transposase IS116/IS110/IS902 C-terminal domain-containing protein</fullName>
    </recommendedName>
</protein>
<dbReference type="Pfam" id="PF02371">
    <property type="entry name" value="Transposase_20"/>
    <property type="match status" value="1"/>
</dbReference>
<dbReference type="InterPro" id="IPR003346">
    <property type="entry name" value="Transposase_20"/>
</dbReference>
<feature type="region of interest" description="Disordered" evidence="1">
    <location>
        <begin position="91"/>
        <end position="117"/>
    </location>
</feature>
<comment type="caution">
    <text evidence="3">The sequence shown here is derived from an EMBL/GenBank/DDBJ whole genome shotgun (WGS) entry which is preliminary data.</text>
</comment>
<evidence type="ECO:0000313" key="4">
    <source>
        <dbReference type="Proteomes" id="UP000614261"/>
    </source>
</evidence>
<evidence type="ECO:0000313" key="3">
    <source>
        <dbReference type="EMBL" id="GGB65889.1"/>
    </source>
</evidence>
<dbReference type="Proteomes" id="UP000614261">
    <property type="component" value="Unassembled WGS sequence"/>
</dbReference>
<sequence length="126" mass="13580">MVSVMVSGIFARKQLAFAEMPKRVLEAQARVGRLEAALGEAVEAWRISPLVRNLQALRGIRLASAAALVTEVGDLARFDTPKQVMAYVGQVPSEHSSRARTQRGGMTRAGKPQPKVTTAIARELVG</sequence>